<comment type="caution">
    <text evidence="2">The sequence shown here is derived from an EMBL/GenBank/DDBJ whole genome shotgun (WGS) entry which is preliminary data.</text>
</comment>
<dbReference type="Proteomes" id="UP000050509">
    <property type="component" value="Unassembled WGS sequence"/>
</dbReference>
<evidence type="ECO:0000256" key="1">
    <source>
        <dbReference type="SAM" id="MobiDB-lite"/>
    </source>
</evidence>
<gene>
    <name evidence="2" type="ORF">SE17_12535</name>
</gene>
<organism evidence="2 3">
    <name type="scientific">Kouleothrix aurantiaca</name>
    <dbReference type="NCBI Taxonomy" id="186479"/>
    <lineage>
        <taxon>Bacteria</taxon>
        <taxon>Bacillati</taxon>
        <taxon>Chloroflexota</taxon>
        <taxon>Chloroflexia</taxon>
        <taxon>Chloroflexales</taxon>
        <taxon>Roseiflexineae</taxon>
        <taxon>Roseiflexaceae</taxon>
        <taxon>Kouleothrix</taxon>
    </lineage>
</organism>
<name>A0A0P9D1X3_9CHLR</name>
<keyword evidence="3" id="KW-1185">Reference proteome</keyword>
<proteinExistence type="predicted"/>
<evidence type="ECO:0000313" key="2">
    <source>
        <dbReference type="EMBL" id="KPV52938.1"/>
    </source>
</evidence>
<sequence>MTMTELARLSATEELPGRRFTNPEHSHADAAILRYMRQRLLETLHDANIGASDPRSRELYIQTVPEDGARLHRMVILSRAALLSSADLALVGFFGSKRGDASPAILQDVDTELLQEFLVHTYVLSYSSLEMPDGNWANMVLLEHTEGIEHWRASQKHAYVARDLAPQFYTSIRLHNGMLPGGLSTGPLLLHTTKYYEYEPAGRWQAIRDFR</sequence>
<reference evidence="2 3" key="1">
    <citation type="submission" date="2015-09" db="EMBL/GenBank/DDBJ databases">
        <title>Draft genome sequence of Kouleothrix aurantiaca JCM 19913.</title>
        <authorList>
            <person name="Hemp J."/>
        </authorList>
    </citation>
    <scope>NUCLEOTIDE SEQUENCE [LARGE SCALE GENOMIC DNA]</scope>
    <source>
        <strain evidence="2 3">COM-B</strain>
    </source>
</reference>
<evidence type="ECO:0000313" key="3">
    <source>
        <dbReference type="Proteomes" id="UP000050509"/>
    </source>
</evidence>
<feature type="region of interest" description="Disordered" evidence="1">
    <location>
        <begin position="1"/>
        <end position="23"/>
    </location>
</feature>
<accession>A0A0P9D1X3</accession>
<protein>
    <submittedName>
        <fullName evidence="2">Uncharacterized protein</fullName>
    </submittedName>
</protein>
<dbReference type="EMBL" id="LJCR01000387">
    <property type="protein sequence ID" value="KPV52938.1"/>
    <property type="molecule type" value="Genomic_DNA"/>
</dbReference>
<dbReference type="AlphaFoldDB" id="A0A0P9D1X3"/>